<protein>
    <submittedName>
        <fullName evidence="2">Uncharacterized protein</fullName>
    </submittedName>
</protein>
<organism evidence="2">
    <name type="scientific">Chlamydia pneumoniae</name>
    <name type="common">Chlamydophila pneumoniae</name>
    <dbReference type="NCBI Taxonomy" id="83558"/>
    <lineage>
        <taxon>Bacteria</taxon>
        <taxon>Pseudomonadati</taxon>
        <taxon>Chlamydiota</taxon>
        <taxon>Chlamydiia</taxon>
        <taxon>Chlamydiales</taxon>
        <taxon>Chlamydiaceae</taxon>
        <taxon>Chlamydia/Chlamydophila group</taxon>
        <taxon>Chlamydia</taxon>
    </lineage>
</organism>
<name>A0A0F7X2W3_CHLPN</name>
<evidence type="ECO:0000256" key="1">
    <source>
        <dbReference type="SAM" id="Phobius"/>
    </source>
</evidence>
<gene>
    <name evidence="2" type="ORF">BN1224_DC9_BZ_00160</name>
</gene>
<sequence length="264" mass="31028">MEKLEFVTSLSSPDDDLITFNKQGLIAGPEEEKVAFLVRSNAMLDAGPETPASFPESLREQFDIFPEYVEVLYSNEGLDVWEAGCTWILNNEVTIQLRKHLRKASRWLGMYSRDEVLAHEAVHAVRMKFHEPVFEEVLAYQTSRWGWRRFFGPLFRSPGESYLLLFFTILGLGISLWYPAGILIMLVLPMYFLMRLCMAQSYLYRAMKKIRKMLGVPPLWVLLRLTDKEIKMFAKEPIPVLEHYARKRKLENVRWKQIYQSYFV</sequence>
<feature type="transmembrane region" description="Helical" evidence="1">
    <location>
        <begin position="161"/>
        <end position="178"/>
    </location>
</feature>
<proteinExistence type="predicted"/>
<reference evidence="2" key="1">
    <citation type="submission" date="2015-05" db="EMBL/GenBank/DDBJ databases">
        <authorList>
            <person name="Rattei Thomas"/>
        </authorList>
    </citation>
    <scope>NUCLEOTIDE SEQUENCE</scope>
    <source>
        <strain evidence="2">DC9</strain>
    </source>
</reference>
<feature type="transmembrane region" description="Helical" evidence="1">
    <location>
        <begin position="184"/>
        <end position="204"/>
    </location>
</feature>
<dbReference type="EMBL" id="LN847056">
    <property type="protein sequence ID" value="CRI42892.1"/>
    <property type="molecule type" value="Genomic_DNA"/>
</dbReference>
<accession>A0A0F7X2W3</accession>
<keyword evidence="1" id="KW-0472">Membrane</keyword>
<evidence type="ECO:0000313" key="2">
    <source>
        <dbReference type="EMBL" id="CRI42892.1"/>
    </source>
</evidence>
<dbReference type="AlphaFoldDB" id="A0A0F7X2W3"/>
<keyword evidence="1" id="KW-0812">Transmembrane</keyword>
<keyword evidence="1" id="KW-1133">Transmembrane helix</keyword>